<gene>
    <name evidence="3" type="ORF">EGH24_05975</name>
</gene>
<dbReference type="RefSeq" id="WP_142979245.1">
    <property type="nucleotide sequence ID" value="NZ_RKLU01000002.1"/>
</dbReference>
<dbReference type="EMBL" id="RKLU01000002">
    <property type="protein sequence ID" value="TQQ82981.1"/>
    <property type="molecule type" value="Genomic_DNA"/>
</dbReference>
<sequence>MTKQVHIIPVGFDYERLFQPISQGKLEADQVYLLHSSREESDEEARRLAENMLGKLEETFDTVLGIDVESRTVEGIFDFEDLYPYAYDMIEKQVEQGNEVWVNISSMPRTVAFAFAIAANSLLVEHNDYRNQIHTYYVSPKDYLVTEMIEQLRKEEKFLNKHQDRSDKFEERYNEVSDIISQIDSSGVTQGAKEMNDGLHIEFPTVPSSDLHDFEKTLLHFLDEIESAESISSLAKKLADKSEQNIDQDSFKSKVQYNINQLVEKGFVKIQEQKNRHQPTLDTVGELWVNTHPEQNPDKINN</sequence>
<feature type="domain" description="HFX-2341-like N-terminal" evidence="1">
    <location>
        <begin position="4"/>
        <end position="143"/>
    </location>
</feature>
<organism evidence="3 4">
    <name type="scientific">Halonotius terrestris</name>
    <dbReference type="NCBI Taxonomy" id="2487750"/>
    <lineage>
        <taxon>Archaea</taxon>
        <taxon>Methanobacteriati</taxon>
        <taxon>Methanobacteriota</taxon>
        <taxon>Stenosarchaea group</taxon>
        <taxon>Halobacteria</taxon>
        <taxon>Halobacteriales</taxon>
        <taxon>Haloferacaceae</taxon>
        <taxon>Halonotius</taxon>
    </lineage>
</organism>
<name>A0A8J8TDE1_9EURY</name>
<dbReference type="Pfam" id="PF19810">
    <property type="entry name" value="HFX_2341_N"/>
    <property type="match status" value="1"/>
</dbReference>
<dbReference type="Pfam" id="PF24989">
    <property type="entry name" value="DUF7776"/>
    <property type="match status" value="1"/>
</dbReference>
<proteinExistence type="predicted"/>
<dbReference type="Proteomes" id="UP000705823">
    <property type="component" value="Unassembled WGS sequence"/>
</dbReference>
<feature type="domain" description="DUF7776" evidence="2">
    <location>
        <begin position="144"/>
        <end position="205"/>
    </location>
</feature>
<dbReference type="AlphaFoldDB" id="A0A8J8TDE1"/>
<comment type="caution">
    <text evidence="3">The sequence shown here is derived from an EMBL/GenBank/DDBJ whole genome shotgun (WGS) entry which is preliminary data.</text>
</comment>
<accession>A0A8J8TDE1</accession>
<dbReference type="InterPro" id="IPR056678">
    <property type="entry name" value="DUF7776"/>
</dbReference>
<evidence type="ECO:0000259" key="1">
    <source>
        <dbReference type="Pfam" id="PF19810"/>
    </source>
</evidence>
<dbReference type="InterPro" id="IPR046260">
    <property type="entry name" value="HFX_2341-like_N"/>
</dbReference>
<dbReference type="OrthoDB" id="197035at2157"/>
<evidence type="ECO:0000259" key="2">
    <source>
        <dbReference type="Pfam" id="PF24989"/>
    </source>
</evidence>
<keyword evidence="4" id="KW-1185">Reference proteome</keyword>
<evidence type="ECO:0000313" key="4">
    <source>
        <dbReference type="Proteomes" id="UP000705823"/>
    </source>
</evidence>
<reference evidence="3" key="1">
    <citation type="submission" date="2019-02" db="EMBL/GenBank/DDBJ databases">
        <title>Halonotius sp. a new haloarchaeum isolated from saline soil.</title>
        <authorList>
            <person name="Duran-Viseras A."/>
            <person name="Sanchez-Porro C."/>
            <person name="Ventosa A."/>
        </authorList>
    </citation>
    <scope>NUCLEOTIDE SEQUENCE</scope>
    <source>
        <strain evidence="3">F15B</strain>
    </source>
</reference>
<evidence type="ECO:0000313" key="3">
    <source>
        <dbReference type="EMBL" id="TQQ82981.1"/>
    </source>
</evidence>
<protein>
    <submittedName>
        <fullName evidence="3">MarR family transcriptional regulator</fullName>
    </submittedName>
</protein>